<dbReference type="PROSITE" id="PS51015">
    <property type="entry name" value="YDG"/>
    <property type="match status" value="1"/>
</dbReference>
<dbReference type="GO" id="GO:0042054">
    <property type="term" value="F:histone methyltransferase activity"/>
    <property type="evidence" value="ECO:0007669"/>
    <property type="project" value="TreeGrafter"/>
</dbReference>
<keyword evidence="2 3" id="KW-0539">Nucleus</keyword>
<dbReference type="Pfam" id="PF02182">
    <property type="entry name" value="SAD_SRA"/>
    <property type="match status" value="1"/>
</dbReference>
<dbReference type="GO" id="GO:0005694">
    <property type="term" value="C:chromosome"/>
    <property type="evidence" value="ECO:0007669"/>
    <property type="project" value="UniProtKB-SubCell"/>
</dbReference>
<reference evidence="6 7" key="1">
    <citation type="journal article" date="2020" name="IScience">
        <title>Genome Sequencing of the Endangered Kingdonia uniflora (Circaeasteraceae, Ranunculales) Reveals Potential Mechanisms of Evolutionary Specialization.</title>
        <authorList>
            <person name="Sun Y."/>
            <person name="Deng T."/>
            <person name="Zhang A."/>
            <person name="Moore M.J."/>
            <person name="Landis J.B."/>
            <person name="Lin N."/>
            <person name="Zhang H."/>
            <person name="Zhang X."/>
            <person name="Huang J."/>
            <person name="Zhang X."/>
            <person name="Sun H."/>
            <person name="Wang H."/>
        </authorList>
    </citation>
    <scope>NUCLEOTIDE SEQUENCE [LARGE SCALE GENOMIC DNA]</scope>
    <source>
        <strain evidence="6">TB1705</strain>
        <tissue evidence="6">Leaf</tissue>
    </source>
</reference>
<comment type="subcellular location">
    <subcellularLocation>
        <location evidence="1">Chromosome</location>
    </subcellularLocation>
    <subcellularLocation>
        <location evidence="3">Nucleus</location>
    </subcellularLocation>
</comment>
<evidence type="ECO:0000313" key="7">
    <source>
        <dbReference type="Proteomes" id="UP000541444"/>
    </source>
</evidence>
<dbReference type="AlphaFoldDB" id="A0A7J7KYQ5"/>
<organism evidence="6 7">
    <name type="scientific">Kingdonia uniflora</name>
    <dbReference type="NCBI Taxonomy" id="39325"/>
    <lineage>
        <taxon>Eukaryota</taxon>
        <taxon>Viridiplantae</taxon>
        <taxon>Streptophyta</taxon>
        <taxon>Embryophyta</taxon>
        <taxon>Tracheophyta</taxon>
        <taxon>Spermatophyta</taxon>
        <taxon>Magnoliopsida</taxon>
        <taxon>Ranunculales</taxon>
        <taxon>Circaeasteraceae</taxon>
        <taxon>Kingdonia</taxon>
    </lineage>
</organism>
<dbReference type="InterPro" id="IPR036987">
    <property type="entry name" value="SRA-YDG_sf"/>
</dbReference>
<dbReference type="SMART" id="SM00466">
    <property type="entry name" value="SRA"/>
    <property type="match status" value="1"/>
</dbReference>
<evidence type="ECO:0000259" key="5">
    <source>
        <dbReference type="PROSITE" id="PS51015"/>
    </source>
</evidence>
<evidence type="ECO:0000256" key="3">
    <source>
        <dbReference type="PROSITE-ProRule" id="PRU00358"/>
    </source>
</evidence>
<dbReference type="OrthoDB" id="5792673at2759"/>
<protein>
    <recommendedName>
        <fullName evidence="5">YDG domain-containing protein</fullName>
    </recommendedName>
</protein>
<proteinExistence type="predicted"/>
<sequence length="363" mass="40244">MSKYISPSESSKNRSAKHLLEHVLRSNFKRRNFDIVRDSPEGSAPCAIPYTENPLHVVKEGSSSKKYDPRGVGSALREFPSGVGQGLHVLAEKLKKCQVDKAESSEAGAICGMRGKFRETVHLFQAVHRKLMRNEEAKPKEKLSTPALFGASNLLKKHDYCINTSDLAILGVVPGVQVGDEFHYRVELCIIGLHRHLQSGIDYVKRGNLLLATSIVASGGYTDDTDDSDVLQYSGQGGNPLRKDKEAKDQKLERGNLALKNSIDAKTPVRVIHGFNTAKGSSCNTKDKTVTTFIYDGLYLVESYRQEIGKKYGKNVYIFCLRRIPGQPDLPLTKVRNSGKAKVREGLCVADILKEKRRCLSLL</sequence>
<comment type="caution">
    <text evidence="6">The sequence shown here is derived from an EMBL/GenBank/DDBJ whole genome shotgun (WGS) entry which is preliminary data.</text>
</comment>
<evidence type="ECO:0000313" key="6">
    <source>
        <dbReference type="EMBL" id="KAF6135414.1"/>
    </source>
</evidence>
<dbReference type="InterPro" id="IPR003105">
    <property type="entry name" value="SRA_YDG"/>
</dbReference>
<feature type="domain" description="YDG" evidence="5">
    <location>
        <begin position="171"/>
        <end position="323"/>
    </location>
</feature>
<dbReference type="GO" id="GO:0003690">
    <property type="term" value="F:double-stranded DNA binding"/>
    <property type="evidence" value="ECO:0007669"/>
    <property type="project" value="TreeGrafter"/>
</dbReference>
<dbReference type="Gene3D" id="2.30.280.10">
    <property type="entry name" value="SRA-YDG"/>
    <property type="match status" value="1"/>
</dbReference>
<dbReference type="Proteomes" id="UP000541444">
    <property type="component" value="Unassembled WGS sequence"/>
</dbReference>
<dbReference type="EMBL" id="JACGCM010002788">
    <property type="protein sequence ID" value="KAF6135414.1"/>
    <property type="molecule type" value="Genomic_DNA"/>
</dbReference>
<dbReference type="SUPFAM" id="SSF88697">
    <property type="entry name" value="PUA domain-like"/>
    <property type="match status" value="1"/>
</dbReference>
<dbReference type="InterPro" id="IPR015947">
    <property type="entry name" value="PUA-like_sf"/>
</dbReference>
<feature type="region of interest" description="Disordered" evidence="4">
    <location>
        <begin position="227"/>
        <end position="247"/>
    </location>
</feature>
<keyword evidence="7" id="KW-1185">Reference proteome</keyword>
<dbReference type="InterPro" id="IPR051357">
    <property type="entry name" value="H3K9_HMTase_SUVAR3-9"/>
</dbReference>
<evidence type="ECO:0000256" key="1">
    <source>
        <dbReference type="ARBA" id="ARBA00004286"/>
    </source>
</evidence>
<dbReference type="PANTHER" id="PTHR45660">
    <property type="entry name" value="HISTONE-LYSINE N-METHYLTRANSFERASE SETMAR"/>
    <property type="match status" value="1"/>
</dbReference>
<evidence type="ECO:0000256" key="4">
    <source>
        <dbReference type="SAM" id="MobiDB-lite"/>
    </source>
</evidence>
<name>A0A7J7KYQ5_9MAGN</name>
<accession>A0A7J7KYQ5</accession>
<dbReference type="GO" id="GO:0005634">
    <property type="term" value="C:nucleus"/>
    <property type="evidence" value="ECO:0007669"/>
    <property type="project" value="UniProtKB-SubCell"/>
</dbReference>
<gene>
    <name evidence="6" type="ORF">GIB67_027288</name>
</gene>
<evidence type="ECO:0000256" key="2">
    <source>
        <dbReference type="ARBA" id="ARBA00023242"/>
    </source>
</evidence>
<dbReference type="PANTHER" id="PTHR45660:SF46">
    <property type="entry name" value="HISTONE-LYSINE N-METHYLTRANSFERASE, H3 LYSINE-9 SPECIFIC SUVH6"/>
    <property type="match status" value="1"/>
</dbReference>